<evidence type="ECO:0000313" key="2">
    <source>
        <dbReference type="EMBL" id="KAF2809491.1"/>
    </source>
</evidence>
<proteinExistence type="predicted"/>
<protein>
    <submittedName>
        <fullName evidence="2 4">Uncharacterized protein</fullName>
    </submittedName>
</protein>
<keyword evidence="3" id="KW-1185">Reference proteome</keyword>
<dbReference type="GeneID" id="54455007"/>
<evidence type="ECO:0000256" key="1">
    <source>
        <dbReference type="SAM" id="MobiDB-lite"/>
    </source>
</evidence>
<dbReference type="AlphaFoldDB" id="A0A6A6YKZ7"/>
<reference evidence="4" key="3">
    <citation type="submission" date="2025-04" db="UniProtKB">
        <authorList>
            <consortium name="RefSeq"/>
        </authorList>
    </citation>
    <scope>IDENTIFICATION</scope>
    <source>
        <strain evidence="4">CBS 304.34</strain>
    </source>
</reference>
<feature type="region of interest" description="Disordered" evidence="1">
    <location>
        <begin position="104"/>
        <end position="123"/>
    </location>
</feature>
<evidence type="ECO:0000313" key="4">
    <source>
        <dbReference type="RefSeq" id="XP_033576455.1"/>
    </source>
</evidence>
<feature type="compositionally biased region" description="Low complexity" evidence="1">
    <location>
        <begin position="20"/>
        <end position="32"/>
    </location>
</feature>
<reference evidence="2 4" key="1">
    <citation type="journal article" date="2020" name="Stud. Mycol.">
        <title>101 Dothideomycetes genomes: a test case for predicting lifestyles and emergence of pathogens.</title>
        <authorList>
            <person name="Haridas S."/>
            <person name="Albert R."/>
            <person name="Binder M."/>
            <person name="Bloem J."/>
            <person name="Labutti K."/>
            <person name="Salamov A."/>
            <person name="Andreopoulos B."/>
            <person name="Baker S."/>
            <person name="Barry K."/>
            <person name="Bills G."/>
            <person name="Bluhm B."/>
            <person name="Cannon C."/>
            <person name="Castanera R."/>
            <person name="Culley D."/>
            <person name="Daum C."/>
            <person name="Ezra D."/>
            <person name="Gonzalez J."/>
            <person name="Henrissat B."/>
            <person name="Kuo A."/>
            <person name="Liang C."/>
            <person name="Lipzen A."/>
            <person name="Lutzoni F."/>
            <person name="Magnuson J."/>
            <person name="Mondo S."/>
            <person name="Nolan M."/>
            <person name="Ohm R."/>
            <person name="Pangilinan J."/>
            <person name="Park H.-J."/>
            <person name="Ramirez L."/>
            <person name="Alfaro M."/>
            <person name="Sun H."/>
            <person name="Tritt A."/>
            <person name="Yoshinaga Y."/>
            <person name="Zwiers L.-H."/>
            <person name="Turgeon B."/>
            <person name="Goodwin S."/>
            <person name="Spatafora J."/>
            <person name="Crous P."/>
            <person name="Grigoriev I."/>
        </authorList>
    </citation>
    <scope>NUCLEOTIDE SEQUENCE</scope>
    <source>
        <strain evidence="2 4">CBS 304.34</strain>
    </source>
</reference>
<dbReference type="RefSeq" id="XP_033576455.1">
    <property type="nucleotide sequence ID" value="XM_033714114.1"/>
</dbReference>
<dbReference type="EMBL" id="MU003701">
    <property type="protein sequence ID" value="KAF2809491.1"/>
    <property type="molecule type" value="Genomic_DNA"/>
</dbReference>
<dbReference type="Proteomes" id="UP000504636">
    <property type="component" value="Unplaced"/>
</dbReference>
<evidence type="ECO:0000313" key="3">
    <source>
        <dbReference type="Proteomes" id="UP000504636"/>
    </source>
</evidence>
<gene>
    <name evidence="2 4" type="ORF">BDZ99DRAFT_29323</name>
</gene>
<organism evidence="2">
    <name type="scientific">Mytilinidion resinicola</name>
    <dbReference type="NCBI Taxonomy" id="574789"/>
    <lineage>
        <taxon>Eukaryota</taxon>
        <taxon>Fungi</taxon>
        <taxon>Dikarya</taxon>
        <taxon>Ascomycota</taxon>
        <taxon>Pezizomycotina</taxon>
        <taxon>Dothideomycetes</taxon>
        <taxon>Pleosporomycetidae</taxon>
        <taxon>Mytilinidiales</taxon>
        <taxon>Mytilinidiaceae</taxon>
        <taxon>Mytilinidion</taxon>
    </lineage>
</organism>
<sequence length="152" mass="17048">MHSIVRCSRHTPQQAEMRSGRPSPRSCCSTSAATASVTSPITINPPQHRGELQNSDDISETASVLSFWRSRRVADHPAECGSCTSRQAWRFLNSFTLLELPSATRHPTASHHRPGRYKPLNSKPALTRHERCMAMDSVLASEQRRQSQREVD</sequence>
<reference evidence="4" key="2">
    <citation type="submission" date="2020-04" db="EMBL/GenBank/DDBJ databases">
        <authorList>
            <consortium name="NCBI Genome Project"/>
        </authorList>
    </citation>
    <scope>NUCLEOTIDE SEQUENCE</scope>
    <source>
        <strain evidence="4">CBS 304.34</strain>
    </source>
</reference>
<accession>A0A6A6YKZ7</accession>
<feature type="region of interest" description="Disordered" evidence="1">
    <location>
        <begin position="1"/>
        <end position="32"/>
    </location>
</feature>
<name>A0A6A6YKZ7_9PEZI</name>